<protein>
    <submittedName>
        <fullName evidence="2">Uncharacterized protein</fullName>
    </submittedName>
</protein>
<sequence>MSPIPETLPREAAKPMRNSTPRPSPSPSVASIEPDKDLALPSESNTAKYPAFRNNDPTLHASAEIDQDLKNRIDRIVEVLDKKPTQKESLIRPTLQAQAHDPDASTILWNTHFPTREAGDPQRKLNPRSIPSSSVADMEDGLTDLALASESNITRYPPSLDTDSTLSFDTAINQQLMAQIDSMDWLLDNTPIQMPGLTHLALQAHDFNTGDSGYHRDLAGWCYGNLLDRFDHHVGLADSILVTKSSKSLAASYTSSSYDMLSDIDPAADMDHDVSGTGAAFIDIPVPVLDELLVLDDDPVMEDNPSSKLQAESVRLVEEDPNAQPTTNWILDKDTNQQAVITQAGPPYLEHEYPDLREQYEDVGPPHRLWIAKIWYWLAAVLDPPQAGAYRATYTCVSSEMAHL</sequence>
<dbReference type="Proteomes" id="UP000030651">
    <property type="component" value="Unassembled WGS sequence"/>
</dbReference>
<proteinExistence type="predicted"/>
<feature type="region of interest" description="Disordered" evidence="1">
    <location>
        <begin position="115"/>
        <end position="136"/>
    </location>
</feature>
<feature type="region of interest" description="Disordered" evidence="1">
    <location>
        <begin position="1"/>
        <end position="60"/>
    </location>
</feature>
<gene>
    <name evidence="2" type="ORF">PFICI_07672</name>
</gene>
<dbReference type="InParanoid" id="W3X1Y5"/>
<dbReference type="KEGG" id="pfy:PFICI_07672"/>
<dbReference type="EMBL" id="KI912113">
    <property type="protein sequence ID" value="ETS80143.1"/>
    <property type="molecule type" value="Genomic_DNA"/>
</dbReference>
<name>W3X1Y5_PESFW</name>
<dbReference type="RefSeq" id="XP_007834444.1">
    <property type="nucleotide sequence ID" value="XM_007836253.1"/>
</dbReference>
<dbReference type="AlphaFoldDB" id="W3X1Y5"/>
<evidence type="ECO:0000313" key="2">
    <source>
        <dbReference type="EMBL" id="ETS80143.1"/>
    </source>
</evidence>
<organism evidence="2 3">
    <name type="scientific">Pestalotiopsis fici (strain W106-1 / CGMCC3.15140)</name>
    <dbReference type="NCBI Taxonomy" id="1229662"/>
    <lineage>
        <taxon>Eukaryota</taxon>
        <taxon>Fungi</taxon>
        <taxon>Dikarya</taxon>
        <taxon>Ascomycota</taxon>
        <taxon>Pezizomycotina</taxon>
        <taxon>Sordariomycetes</taxon>
        <taxon>Xylariomycetidae</taxon>
        <taxon>Amphisphaeriales</taxon>
        <taxon>Sporocadaceae</taxon>
        <taxon>Pestalotiopsis</taxon>
    </lineage>
</organism>
<evidence type="ECO:0000256" key="1">
    <source>
        <dbReference type="SAM" id="MobiDB-lite"/>
    </source>
</evidence>
<dbReference type="HOGENOM" id="CLU_681701_0_0_1"/>
<dbReference type="GeneID" id="19272685"/>
<reference evidence="3" key="1">
    <citation type="journal article" date="2015" name="BMC Genomics">
        <title>Genomic and transcriptomic analysis of the endophytic fungus Pestalotiopsis fici reveals its lifestyle and high potential for synthesis of natural products.</title>
        <authorList>
            <person name="Wang X."/>
            <person name="Zhang X."/>
            <person name="Liu L."/>
            <person name="Xiang M."/>
            <person name="Wang W."/>
            <person name="Sun X."/>
            <person name="Che Y."/>
            <person name="Guo L."/>
            <person name="Liu G."/>
            <person name="Guo L."/>
            <person name="Wang C."/>
            <person name="Yin W.B."/>
            <person name="Stadler M."/>
            <person name="Zhang X."/>
            <person name="Liu X."/>
        </authorList>
    </citation>
    <scope>NUCLEOTIDE SEQUENCE [LARGE SCALE GENOMIC DNA]</scope>
    <source>
        <strain evidence="3">W106-1 / CGMCC3.15140</strain>
    </source>
</reference>
<evidence type="ECO:0000313" key="3">
    <source>
        <dbReference type="Proteomes" id="UP000030651"/>
    </source>
</evidence>
<accession>W3X1Y5</accession>
<keyword evidence="3" id="KW-1185">Reference proteome</keyword>